<dbReference type="EMBL" id="CP013243">
    <property type="protein sequence ID" value="APH14708.1"/>
    <property type="molecule type" value="Genomic_DNA"/>
</dbReference>
<dbReference type="InterPro" id="IPR011067">
    <property type="entry name" value="Plasmid_toxin/cell-grow_inhib"/>
</dbReference>
<evidence type="ECO:0000256" key="2">
    <source>
        <dbReference type="ARBA" id="ARBA00022649"/>
    </source>
</evidence>
<dbReference type="SUPFAM" id="SSF50118">
    <property type="entry name" value="Cell growth inhibitor/plasmid maintenance toxic component"/>
    <property type="match status" value="1"/>
</dbReference>
<evidence type="ECO:0000256" key="1">
    <source>
        <dbReference type="ARBA" id="ARBA00007521"/>
    </source>
</evidence>
<dbReference type="Gene3D" id="2.30.30.110">
    <property type="match status" value="1"/>
</dbReference>
<dbReference type="GO" id="GO:0003677">
    <property type="term" value="F:DNA binding"/>
    <property type="evidence" value="ECO:0007669"/>
    <property type="project" value="InterPro"/>
</dbReference>
<dbReference type="Proteomes" id="UP000182204">
    <property type="component" value="Chromosome"/>
</dbReference>
<proteinExistence type="inferred from homology"/>
<evidence type="ECO:0000313" key="3">
    <source>
        <dbReference type="EMBL" id="APH14708.1"/>
    </source>
</evidence>
<reference evidence="3 4" key="1">
    <citation type="submission" date="2015-11" db="EMBL/GenBank/DDBJ databases">
        <authorList>
            <person name="Hill K.K."/>
            <person name="Shirey T.B."/>
            <person name="Raphael B."/>
            <person name="Daligault H.E."/>
            <person name="Davenport K.W."/>
            <person name="Bruce D.C."/>
            <person name="Foley B.T."/>
            <person name="Johnson S.L."/>
        </authorList>
    </citation>
    <scope>NUCLEOTIDE SEQUENCE [LARGE SCALE GENOMIC DNA]</scope>
    <source>
        <strain evidence="3 4">CDC_1632</strain>
    </source>
</reference>
<keyword evidence="2" id="KW-1277">Toxin-antitoxin system</keyword>
<dbReference type="InterPro" id="IPR003477">
    <property type="entry name" value="PemK-like"/>
</dbReference>
<evidence type="ECO:0000313" key="4">
    <source>
        <dbReference type="Proteomes" id="UP000182204"/>
    </source>
</evidence>
<dbReference type="Pfam" id="PF02452">
    <property type="entry name" value="PemK_toxin"/>
    <property type="match status" value="1"/>
</dbReference>
<gene>
    <name evidence="3" type="ORF">NPD5_2591</name>
</gene>
<organism evidence="3 4">
    <name type="scientific">Clostridium sporogenes</name>
    <dbReference type="NCBI Taxonomy" id="1509"/>
    <lineage>
        <taxon>Bacteria</taxon>
        <taxon>Bacillati</taxon>
        <taxon>Bacillota</taxon>
        <taxon>Clostridia</taxon>
        <taxon>Eubacteriales</taxon>
        <taxon>Clostridiaceae</taxon>
        <taxon>Clostridium</taxon>
    </lineage>
</organism>
<name>A0A1L3NF15_CLOSG</name>
<comment type="similarity">
    <text evidence="1">Belongs to the PemK/MazF family.</text>
</comment>
<sequence length="224" mass="25638">MKYSDIKERHVYNVDFDPVKSCEFNGIHLAIVLKKNIDKKTIIVVPLTSKQNGEGVNKINIGKITTLPDNLKQDDSYAVYNQVRTVNSGRFLALKNDLGNRIDVNVNEELFDAVLTLCLDEVSIKLSNNGKIEYYTQKYISVIMDNVINTAYEIKRILKTNFIERDAKIKELQLTIVNLLNLNLDYKSYIKEVDRENGIVNIIEKCMDNSLKDSIEPEKVVASF</sequence>
<protein>
    <submittedName>
        <fullName evidence="3">PemK-like family protein</fullName>
    </submittedName>
</protein>
<dbReference type="AlphaFoldDB" id="A0A1L3NF15"/>
<dbReference type="RefSeq" id="WP_072586073.1">
    <property type="nucleotide sequence ID" value="NZ_CP013243.1"/>
</dbReference>
<accession>A0A1L3NF15</accession>